<keyword evidence="4" id="KW-1185">Reference proteome</keyword>
<name>A0A1X0Y8R8_9BACT</name>
<gene>
    <name evidence="3" type="ORF">B5V00_05925</name>
</gene>
<dbReference type="CDD" id="cd01467">
    <property type="entry name" value="vWA_BatA_type"/>
    <property type="match status" value="1"/>
</dbReference>
<dbReference type="OrthoDB" id="6206554at2"/>
<comment type="caution">
    <text evidence="3">The sequence shown here is derived from an EMBL/GenBank/DDBJ whole genome shotgun (WGS) entry which is preliminary data.</text>
</comment>
<evidence type="ECO:0000313" key="3">
    <source>
        <dbReference type="EMBL" id="ORJ61575.1"/>
    </source>
</evidence>
<protein>
    <submittedName>
        <fullName evidence="3">BatB protein</fullName>
    </submittedName>
</protein>
<dbReference type="AlphaFoldDB" id="A0A1X0Y8R8"/>
<keyword evidence="1" id="KW-1133">Transmembrane helix</keyword>
<dbReference type="Gene3D" id="3.40.50.410">
    <property type="entry name" value="von Willebrand factor, type A domain"/>
    <property type="match status" value="1"/>
</dbReference>
<dbReference type="PROSITE" id="PS50234">
    <property type="entry name" value="VWFA"/>
    <property type="match status" value="1"/>
</dbReference>
<dbReference type="PANTHER" id="PTHR22550:SF18">
    <property type="entry name" value="VWFA DOMAIN-CONTAINING PROTEIN"/>
    <property type="match status" value="1"/>
</dbReference>
<feature type="domain" description="VWFA" evidence="2">
    <location>
        <begin position="90"/>
        <end position="284"/>
    </location>
</feature>
<dbReference type="InterPro" id="IPR033881">
    <property type="entry name" value="vWA_BatA_type"/>
</dbReference>
<dbReference type="InterPro" id="IPR002035">
    <property type="entry name" value="VWF_A"/>
</dbReference>
<dbReference type="Proteomes" id="UP000193136">
    <property type="component" value="Unassembled WGS sequence"/>
</dbReference>
<dbReference type="SMART" id="SM00327">
    <property type="entry name" value="VWA"/>
    <property type="match status" value="1"/>
</dbReference>
<keyword evidence="1" id="KW-0812">Transmembrane</keyword>
<reference evidence="3 4" key="1">
    <citation type="submission" date="2017-03" db="EMBL/GenBank/DDBJ databases">
        <title>Genome sequence of Geothermobacter sp. EPR-M, Deep-Sea Iron Reducer.</title>
        <authorList>
            <person name="Tully B."/>
            <person name="Savalia P."/>
            <person name="Abuyen K."/>
            <person name="Baughan C."/>
            <person name="Romero E."/>
            <person name="Ronkowski C."/>
            <person name="Torres B."/>
            <person name="Tremblay J."/>
            <person name="Trujillo A."/>
            <person name="Tyler M."/>
            <person name="Perez-Rodriguez I."/>
            <person name="Amend J."/>
        </authorList>
    </citation>
    <scope>NUCLEOTIDE SEQUENCE [LARGE SCALE GENOMIC DNA]</scope>
    <source>
        <strain evidence="3 4">EPR-M</strain>
    </source>
</reference>
<dbReference type="RefSeq" id="WP_085009849.1">
    <property type="nucleotide sequence ID" value="NZ_NAAD01000005.1"/>
</dbReference>
<dbReference type="PANTHER" id="PTHR22550">
    <property type="entry name" value="SPORE GERMINATION PROTEIN"/>
    <property type="match status" value="1"/>
</dbReference>
<dbReference type="InterPro" id="IPR036465">
    <property type="entry name" value="vWFA_dom_sf"/>
</dbReference>
<dbReference type="SUPFAM" id="SSF53300">
    <property type="entry name" value="vWA-like"/>
    <property type="match status" value="1"/>
</dbReference>
<sequence length="333" mass="36604">MIHFAWPWALALLPLPWLVHRYAPPALAAEEAALWVPSLSLFGAVAQQGVRRPGRLQILLAVLCWLLLVLAATRPQWLGEPIELPVSGRDLMLAVDLSGSMQTRDFTLGGETVDRLTALKAVAGEFVRRRVGDRVGLILFGDQPYIQTPLTFDRQTVLTLLNEAVLGLAGDRTSIGDAIGLAVKRLTEGGGKNQVLILLTDGANTAGRLAPLKAAELAAREHLKIYTIGIGAERMEVRRFIFRQTVNPSADLDEKTLKAIAEKTGGRYFRARDTRQLQEIYAAIDELEPVVRDHDVFRPISELYVWPLGAAFLGGLLVLLLPLLPPLPDRRSP</sequence>
<proteinExistence type="predicted"/>
<evidence type="ECO:0000256" key="1">
    <source>
        <dbReference type="SAM" id="Phobius"/>
    </source>
</evidence>
<organism evidence="3 4">
    <name type="scientific">Geothermobacter hydrogeniphilus</name>
    <dbReference type="NCBI Taxonomy" id="1969733"/>
    <lineage>
        <taxon>Bacteria</taxon>
        <taxon>Pseudomonadati</taxon>
        <taxon>Thermodesulfobacteriota</taxon>
        <taxon>Desulfuromonadia</taxon>
        <taxon>Desulfuromonadales</taxon>
        <taxon>Geothermobacteraceae</taxon>
        <taxon>Geothermobacter</taxon>
    </lineage>
</organism>
<keyword evidence="1" id="KW-0472">Membrane</keyword>
<evidence type="ECO:0000259" key="2">
    <source>
        <dbReference type="PROSITE" id="PS50234"/>
    </source>
</evidence>
<accession>A0A1X0Y8R8</accession>
<dbReference type="InterPro" id="IPR050768">
    <property type="entry name" value="UPF0353/GerABKA_families"/>
</dbReference>
<dbReference type="Pfam" id="PF00092">
    <property type="entry name" value="VWA"/>
    <property type="match status" value="1"/>
</dbReference>
<dbReference type="EMBL" id="NAAD01000005">
    <property type="protein sequence ID" value="ORJ61575.1"/>
    <property type="molecule type" value="Genomic_DNA"/>
</dbReference>
<feature type="transmembrane region" description="Helical" evidence="1">
    <location>
        <begin position="303"/>
        <end position="324"/>
    </location>
</feature>
<dbReference type="STRING" id="1969733.B5V00_05925"/>
<evidence type="ECO:0000313" key="4">
    <source>
        <dbReference type="Proteomes" id="UP000193136"/>
    </source>
</evidence>